<evidence type="ECO:0000313" key="1">
    <source>
        <dbReference type="EMBL" id="UZD22741.1"/>
    </source>
</evidence>
<organism evidence="1 2">
    <name type="scientific">Algoriphagus halophytocola</name>
    <dbReference type="NCBI Taxonomy" id="2991499"/>
    <lineage>
        <taxon>Bacteria</taxon>
        <taxon>Pseudomonadati</taxon>
        <taxon>Bacteroidota</taxon>
        <taxon>Cytophagia</taxon>
        <taxon>Cytophagales</taxon>
        <taxon>Cyclobacteriaceae</taxon>
        <taxon>Algoriphagus</taxon>
    </lineage>
</organism>
<dbReference type="EMBL" id="CP110226">
    <property type="protein sequence ID" value="UZD22741.1"/>
    <property type="molecule type" value="Genomic_DNA"/>
</dbReference>
<evidence type="ECO:0000313" key="2">
    <source>
        <dbReference type="Proteomes" id="UP001163156"/>
    </source>
</evidence>
<protein>
    <recommendedName>
        <fullName evidence="3">DUF4221 domain-containing protein</fullName>
    </recommendedName>
</protein>
<reference evidence="1" key="1">
    <citation type="submission" date="2022-10" db="EMBL/GenBank/DDBJ databases">
        <title>Algoriphagus sp. a novel bacteria isolate from halophytes salicornia europaea.</title>
        <authorList>
            <person name="Peng Y."/>
            <person name="Jiang L."/>
            <person name="Lee J."/>
        </authorList>
    </citation>
    <scope>NUCLEOTIDE SEQUENCE</scope>
    <source>
        <strain evidence="1">TR-M5</strain>
    </source>
</reference>
<dbReference type="Proteomes" id="UP001163156">
    <property type="component" value="Chromosome"/>
</dbReference>
<dbReference type="PROSITE" id="PS51257">
    <property type="entry name" value="PROKAR_LIPOPROTEIN"/>
    <property type="match status" value="1"/>
</dbReference>
<proteinExistence type="predicted"/>
<dbReference type="RefSeq" id="WP_264809264.1">
    <property type="nucleotide sequence ID" value="NZ_CP110226.1"/>
</dbReference>
<gene>
    <name evidence="1" type="ORF">OM944_19080</name>
</gene>
<evidence type="ECO:0008006" key="3">
    <source>
        <dbReference type="Google" id="ProtNLM"/>
    </source>
</evidence>
<accession>A0ABY6MJ96</accession>
<keyword evidence="2" id="KW-1185">Reference proteome</keyword>
<sequence length="378" mass="43934">MKNFLLLPLFVVIIACSEKTQETQSEAYDVPELLIRDSLVIDHLTKLYLIDVKSDRSEYLFFDFTSKDFLRVNRDGQVIIKANRSDDGPNSYKETYFYTADYLDSDKILLLTYNFAFYYDLEFNLLERRKLDFSLDTRNVGGSRAAEVLANQFYTFSIEASDIDDVYRGEEFNIAYPFLTFRDPHSLAKTAHASIPEESQIRKSPANYVNKDPLILENDKGLWVLFPNSPELYVFNRDSLSLKRTIALEPDDTYKQILPPNPEINFDGFLKELAASQYLSFAFSNDYLLTMYSGAAPQAEVDRLPKEYLGGPEFTDLADKYKTTTYYQIFKEEKKLWEGTWDVRLSSIRNLIYSDAKPGEDPDEVEKDVQTIYFYELK</sequence>
<name>A0ABY6MJ96_9BACT</name>